<keyword evidence="3" id="KW-1133">Transmembrane helix</keyword>
<keyword evidence="3" id="KW-0472">Membrane</keyword>
<keyword evidence="1" id="KW-1188">Viral release from host cell</keyword>
<accession>A0ABV7VC83</accession>
<evidence type="ECO:0000256" key="3">
    <source>
        <dbReference type="SAM" id="Phobius"/>
    </source>
</evidence>
<feature type="transmembrane region" description="Helical" evidence="3">
    <location>
        <begin position="278"/>
        <end position="298"/>
    </location>
</feature>
<dbReference type="EMBL" id="JBHRYJ010000001">
    <property type="protein sequence ID" value="MFC3674657.1"/>
    <property type="molecule type" value="Genomic_DNA"/>
</dbReference>
<feature type="region of interest" description="Disordered" evidence="2">
    <location>
        <begin position="467"/>
        <end position="488"/>
    </location>
</feature>
<proteinExistence type="predicted"/>
<feature type="transmembrane region" description="Helical" evidence="3">
    <location>
        <begin position="347"/>
        <end position="367"/>
    </location>
</feature>
<dbReference type="PANTHER" id="PTHR37813:SF1">
    <property type="entry name" value="FELS-2 PROPHAGE PROTEIN"/>
    <property type="match status" value="1"/>
</dbReference>
<dbReference type="PANTHER" id="PTHR37813">
    <property type="entry name" value="FELS-2 PROPHAGE PROTEIN"/>
    <property type="match status" value="1"/>
</dbReference>
<gene>
    <name evidence="4" type="ORF">ACFOOQ_03820</name>
</gene>
<dbReference type="InterPro" id="IPR010090">
    <property type="entry name" value="Phage_tape_meas"/>
</dbReference>
<keyword evidence="3" id="KW-0812">Transmembrane</keyword>
<dbReference type="NCBIfam" id="TIGR01760">
    <property type="entry name" value="tape_meas_TP901"/>
    <property type="match status" value="1"/>
</dbReference>
<keyword evidence="5" id="KW-1185">Reference proteome</keyword>
<evidence type="ECO:0000313" key="5">
    <source>
        <dbReference type="Proteomes" id="UP001595711"/>
    </source>
</evidence>
<dbReference type="Proteomes" id="UP001595711">
    <property type="component" value="Unassembled WGS sequence"/>
</dbReference>
<reference evidence="5" key="1">
    <citation type="journal article" date="2019" name="Int. J. Syst. Evol. Microbiol.">
        <title>The Global Catalogue of Microorganisms (GCM) 10K type strain sequencing project: providing services to taxonomists for standard genome sequencing and annotation.</title>
        <authorList>
            <consortium name="The Broad Institute Genomics Platform"/>
            <consortium name="The Broad Institute Genome Sequencing Center for Infectious Disease"/>
            <person name="Wu L."/>
            <person name="Ma J."/>
        </authorList>
    </citation>
    <scope>NUCLEOTIDE SEQUENCE [LARGE SCALE GENOMIC DNA]</scope>
    <source>
        <strain evidence="5">KCTC 42182</strain>
    </source>
</reference>
<evidence type="ECO:0000256" key="2">
    <source>
        <dbReference type="SAM" id="MobiDB-lite"/>
    </source>
</evidence>
<evidence type="ECO:0000313" key="4">
    <source>
        <dbReference type="EMBL" id="MFC3674657.1"/>
    </source>
</evidence>
<feature type="transmembrane region" description="Helical" evidence="3">
    <location>
        <begin position="318"/>
        <end position="340"/>
    </location>
</feature>
<name>A0ABV7VC83_9PROT</name>
<feature type="transmembrane region" description="Helical" evidence="3">
    <location>
        <begin position="379"/>
        <end position="404"/>
    </location>
</feature>
<comment type="caution">
    <text evidence="4">The sequence shown here is derived from an EMBL/GenBank/DDBJ whole genome shotgun (WGS) entry which is preliminary data.</text>
</comment>
<protein>
    <submittedName>
        <fullName evidence="4">Phage tail tape measure protein</fullName>
    </submittedName>
</protein>
<evidence type="ECO:0000256" key="1">
    <source>
        <dbReference type="ARBA" id="ARBA00022612"/>
    </source>
</evidence>
<organism evidence="4 5">
    <name type="scientific">Ferrovibrio xuzhouensis</name>
    <dbReference type="NCBI Taxonomy" id="1576914"/>
    <lineage>
        <taxon>Bacteria</taxon>
        <taxon>Pseudomonadati</taxon>
        <taxon>Pseudomonadota</taxon>
        <taxon>Alphaproteobacteria</taxon>
        <taxon>Rhodospirillales</taxon>
        <taxon>Rhodospirillaceae</taxon>
        <taxon>Ferrovibrio</taxon>
    </lineage>
</organism>
<sequence>MAAETVIRAIITAVDRFSGPMGRIVASARGPVAAFGQMGPALANVSTQMGRLLGPVAAVGAAFTAAGLGKAVKDFSEYSSEVNDSSTRLGIAARALQEYRFAAGQVGVQQGTLDSGIEGLNKTMGDIAKGGALEAREVFRQLGITMRNPNGSMRDASQILPELIQGFERIQNPAARSSVAMAVFGGAGKDLLPLLSAGSGEIARLRAEAERLGIVLDDSAIAAGDDFGDTLDTLAAAARGLSRTIGTYLVPTLKPILEGLTEWIAANRVLIAQRVEQAVGAFAAALAAVNWDAVFGALQNIGHALVTVADLLGPTGTLVAGLTVAFAPLILAVGQLGWAFTGATVALVKWVVGMTVGPVIAAFVEAIQAGTGAMFAFNFALAANPIGLVITAIAALAGAAVLLYTHWEQVVGILGKVWGWIRQQIASLLETVAGFSEALADLLPDWLGGKGLKADIEQRTRSIREWGGKPADGAVAERRSGEGGGLLNAAPEQRVGGEIVIKMDNAPPGTRIDSVRADGGIDLSADIGRQPLPIGP</sequence>
<dbReference type="RefSeq" id="WP_379721987.1">
    <property type="nucleotide sequence ID" value="NZ_JBHRYJ010000001.1"/>
</dbReference>